<feature type="region of interest" description="Disordered" evidence="1">
    <location>
        <begin position="58"/>
        <end position="237"/>
    </location>
</feature>
<keyword evidence="2" id="KW-1133">Transmembrane helix</keyword>
<proteinExistence type="predicted"/>
<feature type="compositionally biased region" description="Low complexity" evidence="1">
    <location>
        <begin position="17"/>
        <end position="35"/>
    </location>
</feature>
<gene>
    <name evidence="3" type="ORF">M6B38_396065</name>
</gene>
<keyword evidence="2" id="KW-0472">Membrane</keyword>
<feature type="region of interest" description="Disordered" evidence="1">
    <location>
        <begin position="1"/>
        <end position="35"/>
    </location>
</feature>
<evidence type="ECO:0000256" key="1">
    <source>
        <dbReference type="SAM" id="MobiDB-lite"/>
    </source>
</evidence>
<protein>
    <submittedName>
        <fullName evidence="3">Thylakoid lumenal 19 kDa protein, chloroplastic</fullName>
    </submittedName>
</protein>
<keyword evidence="2" id="KW-0812">Transmembrane</keyword>
<sequence>MVDKQAHSPLHFPPRPQNKTKPNPTQPNPKTLLTNGHHHPLLLLLLPPLPIPILLLLPSPPSQTPAPQAPQSPPSRRRRRRGTPPLHRSPLPRRRTEVPPPPLLRDRSQRRQLRGLRREREQEGRRRVHLPRPGHLEGAPRLQGREGHQRYRLRVLQPQEEGREGVPHLPLRLPRPRTAGRGTQQPRALGRPAAGPHRQRRGDGRGQVGRGQGREGAALLPLRDRRRGGAQPDQGYVRQEQALRALRQRAQHRLGEGRGDAQDAARFVQDHRRRPGRRRGCFFFFLVSLCLVYIISKVLY</sequence>
<reference evidence="3" key="1">
    <citation type="journal article" date="2023" name="GigaByte">
        <title>Genome assembly of the bearded iris, Iris pallida Lam.</title>
        <authorList>
            <person name="Bruccoleri R.E."/>
            <person name="Oakeley E.J."/>
            <person name="Faust A.M.E."/>
            <person name="Altorfer M."/>
            <person name="Dessus-Babus S."/>
            <person name="Burckhardt D."/>
            <person name="Oertli M."/>
            <person name="Naumann U."/>
            <person name="Petersen F."/>
            <person name="Wong J."/>
        </authorList>
    </citation>
    <scope>NUCLEOTIDE SEQUENCE</scope>
    <source>
        <strain evidence="3">GSM-AAB239-AS_SAM_17_03QT</strain>
    </source>
</reference>
<dbReference type="AlphaFoldDB" id="A0AAX6FWI4"/>
<evidence type="ECO:0000256" key="2">
    <source>
        <dbReference type="SAM" id="Phobius"/>
    </source>
</evidence>
<feature type="compositionally biased region" description="Basic and acidic residues" evidence="1">
    <location>
        <begin position="116"/>
        <end position="125"/>
    </location>
</feature>
<organism evidence="3 4">
    <name type="scientific">Iris pallida</name>
    <name type="common">Sweet iris</name>
    <dbReference type="NCBI Taxonomy" id="29817"/>
    <lineage>
        <taxon>Eukaryota</taxon>
        <taxon>Viridiplantae</taxon>
        <taxon>Streptophyta</taxon>
        <taxon>Embryophyta</taxon>
        <taxon>Tracheophyta</taxon>
        <taxon>Spermatophyta</taxon>
        <taxon>Magnoliopsida</taxon>
        <taxon>Liliopsida</taxon>
        <taxon>Asparagales</taxon>
        <taxon>Iridaceae</taxon>
        <taxon>Iridoideae</taxon>
        <taxon>Irideae</taxon>
        <taxon>Iris</taxon>
    </lineage>
</organism>
<feature type="transmembrane region" description="Helical" evidence="2">
    <location>
        <begin position="281"/>
        <end position="299"/>
    </location>
</feature>
<evidence type="ECO:0000313" key="3">
    <source>
        <dbReference type="EMBL" id="KAJ6820647.1"/>
    </source>
</evidence>
<keyword evidence="4" id="KW-1185">Reference proteome</keyword>
<dbReference type="EMBL" id="JANAVB010025399">
    <property type="protein sequence ID" value="KAJ6820647.1"/>
    <property type="molecule type" value="Genomic_DNA"/>
</dbReference>
<comment type="caution">
    <text evidence="3">The sequence shown here is derived from an EMBL/GenBank/DDBJ whole genome shotgun (WGS) entry which is preliminary data.</text>
</comment>
<feature type="compositionally biased region" description="Pro residues" evidence="1">
    <location>
        <begin position="58"/>
        <end position="73"/>
    </location>
</feature>
<reference evidence="3" key="2">
    <citation type="submission" date="2023-04" db="EMBL/GenBank/DDBJ databases">
        <authorList>
            <person name="Bruccoleri R.E."/>
            <person name="Oakeley E.J."/>
            <person name="Faust A.-M."/>
            <person name="Dessus-Babus S."/>
            <person name="Altorfer M."/>
            <person name="Burckhardt D."/>
            <person name="Oertli M."/>
            <person name="Naumann U."/>
            <person name="Petersen F."/>
            <person name="Wong J."/>
        </authorList>
    </citation>
    <scope>NUCLEOTIDE SEQUENCE</scope>
    <source>
        <strain evidence="3">GSM-AAB239-AS_SAM_17_03QT</strain>
        <tissue evidence="3">Leaf</tissue>
    </source>
</reference>
<dbReference type="Proteomes" id="UP001140949">
    <property type="component" value="Unassembled WGS sequence"/>
</dbReference>
<evidence type="ECO:0000313" key="4">
    <source>
        <dbReference type="Proteomes" id="UP001140949"/>
    </source>
</evidence>
<accession>A0AAX6FWI4</accession>
<name>A0AAX6FWI4_IRIPA</name>